<protein>
    <submittedName>
        <fullName evidence="1">Uncharacterized protein</fullName>
    </submittedName>
</protein>
<sequence>MPEERLLKWFAFEHLPGHLKEVSFHFHSLALDLCVLVEPGPERTVALRKLLEAKDAAVRAKLSPGG</sequence>
<reference evidence="1 2" key="1">
    <citation type="submission" date="2019-02" db="EMBL/GenBank/DDBJ databases">
        <title>Deep-cultivation of Planctomycetes and their phenomic and genomic characterization uncovers novel biology.</title>
        <authorList>
            <person name="Wiegand S."/>
            <person name="Jogler M."/>
            <person name="Boedeker C."/>
            <person name="Pinto D."/>
            <person name="Vollmers J."/>
            <person name="Rivas-Marin E."/>
            <person name="Kohn T."/>
            <person name="Peeters S.H."/>
            <person name="Heuer A."/>
            <person name="Rast P."/>
            <person name="Oberbeckmann S."/>
            <person name="Bunk B."/>
            <person name="Jeske O."/>
            <person name="Meyerdierks A."/>
            <person name="Storesund J.E."/>
            <person name="Kallscheuer N."/>
            <person name="Luecker S."/>
            <person name="Lage O.M."/>
            <person name="Pohl T."/>
            <person name="Merkel B.J."/>
            <person name="Hornburger P."/>
            <person name="Mueller R.-W."/>
            <person name="Bruemmer F."/>
            <person name="Labrenz M."/>
            <person name="Spormann A.M."/>
            <person name="Op den Camp H."/>
            <person name="Overmann J."/>
            <person name="Amann R."/>
            <person name="Jetten M.S.M."/>
            <person name="Mascher T."/>
            <person name="Medema M.H."/>
            <person name="Devos D.P."/>
            <person name="Kaster A.-K."/>
            <person name="Ovreas L."/>
            <person name="Rohde M."/>
            <person name="Galperin M.Y."/>
            <person name="Jogler C."/>
        </authorList>
    </citation>
    <scope>NUCLEOTIDE SEQUENCE [LARGE SCALE GENOMIC DNA]</scope>
    <source>
        <strain evidence="1 2">ElP</strain>
    </source>
</reference>
<dbReference type="OrthoDB" id="1551260at2"/>
<dbReference type="RefSeq" id="WP_145268629.1">
    <property type="nucleotide sequence ID" value="NZ_CP036426.1"/>
</dbReference>
<evidence type="ECO:0000313" key="1">
    <source>
        <dbReference type="EMBL" id="QDV34034.1"/>
    </source>
</evidence>
<evidence type="ECO:0000313" key="2">
    <source>
        <dbReference type="Proteomes" id="UP000317835"/>
    </source>
</evidence>
<dbReference type="EMBL" id="CP036426">
    <property type="protein sequence ID" value="QDV34034.1"/>
    <property type="molecule type" value="Genomic_DNA"/>
</dbReference>
<gene>
    <name evidence="1" type="ORF">ElP_19150</name>
</gene>
<keyword evidence="2" id="KW-1185">Reference proteome</keyword>
<dbReference type="KEGG" id="tpla:ElP_19150"/>
<accession>A0A518GZL9</accession>
<organism evidence="1 2">
    <name type="scientific">Tautonia plasticadhaerens</name>
    <dbReference type="NCBI Taxonomy" id="2527974"/>
    <lineage>
        <taxon>Bacteria</taxon>
        <taxon>Pseudomonadati</taxon>
        <taxon>Planctomycetota</taxon>
        <taxon>Planctomycetia</taxon>
        <taxon>Isosphaerales</taxon>
        <taxon>Isosphaeraceae</taxon>
        <taxon>Tautonia</taxon>
    </lineage>
</organism>
<name>A0A518GZL9_9BACT</name>
<dbReference type="AlphaFoldDB" id="A0A518GZL9"/>
<proteinExistence type="predicted"/>
<dbReference type="Proteomes" id="UP000317835">
    <property type="component" value="Chromosome"/>
</dbReference>